<dbReference type="OrthoDB" id="183084at2759"/>
<keyword evidence="1" id="KW-0472">Membrane</keyword>
<feature type="transmembrane region" description="Helical" evidence="1">
    <location>
        <begin position="78"/>
        <end position="97"/>
    </location>
</feature>
<organism evidence="2 3">
    <name type="scientific">Pythium oligandrum</name>
    <name type="common">Mycoparasitic fungus</name>
    <dbReference type="NCBI Taxonomy" id="41045"/>
    <lineage>
        <taxon>Eukaryota</taxon>
        <taxon>Sar</taxon>
        <taxon>Stramenopiles</taxon>
        <taxon>Oomycota</taxon>
        <taxon>Peronosporomycetes</taxon>
        <taxon>Pythiales</taxon>
        <taxon>Pythiaceae</taxon>
        <taxon>Pythium</taxon>
    </lineage>
</organism>
<protein>
    <submittedName>
        <fullName evidence="2">Uncharacterized protein</fullName>
    </submittedName>
</protein>
<name>A0A8K1FRP4_PYTOL</name>
<keyword evidence="3" id="KW-1185">Reference proteome</keyword>
<dbReference type="AlphaFoldDB" id="A0A8K1FRP4"/>
<reference evidence="2" key="1">
    <citation type="submission" date="2019-03" db="EMBL/GenBank/DDBJ databases">
        <title>Long read genome sequence of the mycoparasitic Pythium oligandrum ATCC 38472 isolated from sugarbeet rhizosphere.</title>
        <authorList>
            <person name="Gaulin E."/>
        </authorList>
    </citation>
    <scope>NUCLEOTIDE SEQUENCE</scope>
    <source>
        <strain evidence="2">ATCC 38472_TT</strain>
    </source>
</reference>
<dbReference type="Gene3D" id="3.80.10.10">
    <property type="entry name" value="Ribonuclease Inhibitor"/>
    <property type="match status" value="1"/>
</dbReference>
<sequence>MLWRTFRDRALSFGGFTSTPSQPTGQRSRVTRWIRSCLAYYGIRGERFEEGFVVPEGLEIFLQIWQAYTTSKTISTKFVNQSFSVLIAVSAITHPVLSRMYARHVAKKRFGSVLAEFFLDITWSSILPLCVFVNYWHVGRTLTVERLLSTFPFGSYELAQREIRHLVILSWSQFLLATIPATSALIYLLSVLRILASAQVKESSSPSVALDSGRLKVTSSMRTRTLIIALAASQRKSAFVRWGHRLIVVSGIGISLTSIAATSMFESTGRIPDTSCGFRLYPWFVTDDACVVIALSCTQLQISGDLQELNSVFTTIDVASIGLLILSDCPCLVMPTALTRATSLTALILANSTIVDWPMDVAFTTASSPPLRLLAWNGIRLPSPPPGALVKVPTWPETLERVRIAGTDIDELAQRLTTHWHTVSSWTCIDCGLVTFPAVFVAMPKLERWVVWNSSIIEIPTLYSTTETSLWPSLRVVLWTHNTRLSSVGDDVWRAVSSGSVHTLSLASTGVQDIPVHRRT</sequence>
<gene>
    <name evidence="2" type="ORF">Poli38472_001368</name>
</gene>
<keyword evidence="1" id="KW-0812">Transmembrane</keyword>
<evidence type="ECO:0000256" key="1">
    <source>
        <dbReference type="SAM" id="Phobius"/>
    </source>
</evidence>
<dbReference type="EMBL" id="SPLM01000001">
    <property type="protein sequence ID" value="TMW69212.1"/>
    <property type="molecule type" value="Genomic_DNA"/>
</dbReference>
<comment type="caution">
    <text evidence="2">The sequence shown here is derived from an EMBL/GenBank/DDBJ whole genome shotgun (WGS) entry which is preliminary data.</text>
</comment>
<evidence type="ECO:0000313" key="2">
    <source>
        <dbReference type="EMBL" id="TMW69212.1"/>
    </source>
</evidence>
<evidence type="ECO:0000313" key="3">
    <source>
        <dbReference type="Proteomes" id="UP000794436"/>
    </source>
</evidence>
<keyword evidence="1" id="KW-1133">Transmembrane helix</keyword>
<feature type="transmembrane region" description="Helical" evidence="1">
    <location>
        <begin position="174"/>
        <end position="196"/>
    </location>
</feature>
<feature type="transmembrane region" description="Helical" evidence="1">
    <location>
        <begin position="117"/>
        <end position="138"/>
    </location>
</feature>
<dbReference type="SUPFAM" id="SSF52058">
    <property type="entry name" value="L domain-like"/>
    <property type="match status" value="1"/>
</dbReference>
<dbReference type="Proteomes" id="UP000794436">
    <property type="component" value="Unassembled WGS sequence"/>
</dbReference>
<dbReference type="InterPro" id="IPR032675">
    <property type="entry name" value="LRR_dom_sf"/>
</dbReference>
<accession>A0A8K1FRP4</accession>
<proteinExistence type="predicted"/>